<keyword evidence="3" id="KW-1185">Reference proteome</keyword>
<comment type="caution">
    <text evidence="2">The sequence shown here is derived from an EMBL/GenBank/DDBJ whole genome shotgun (WGS) entry which is preliminary data.</text>
</comment>
<name>A0A918FRB4_9ACTN</name>
<evidence type="ECO:0000313" key="2">
    <source>
        <dbReference type="EMBL" id="GGR70325.1"/>
    </source>
</evidence>
<dbReference type="AlphaFoldDB" id="A0A918FRB4"/>
<proteinExistence type="predicted"/>
<accession>A0A918FRB4</accession>
<feature type="region of interest" description="Disordered" evidence="1">
    <location>
        <begin position="41"/>
        <end position="61"/>
    </location>
</feature>
<dbReference type="EMBL" id="BMTL01000002">
    <property type="protein sequence ID" value="GGR70325.1"/>
    <property type="molecule type" value="Genomic_DNA"/>
</dbReference>
<gene>
    <name evidence="2" type="ORF">GCM10010269_06550</name>
</gene>
<reference evidence="2" key="2">
    <citation type="submission" date="2020-09" db="EMBL/GenBank/DDBJ databases">
        <authorList>
            <person name="Sun Q."/>
            <person name="Ohkuma M."/>
        </authorList>
    </citation>
    <scope>NUCLEOTIDE SEQUENCE</scope>
    <source>
        <strain evidence="2">JCM 4386</strain>
    </source>
</reference>
<organism evidence="2 3">
    <name type="scientific">Streptomyces humidus</name>
    <dbReference type="NCBI Taxonomy" id="52259"/>
    <lineage>
        <taxon>Bacteria</taxon>
        <taxon>Bacillati</taxon>
        <taxon>Actinomycetota</taxon>
        <taxon>Actinomycetes</taxon>
        <taxon>Kitasatosporales</taxon>
        <taxon>Streptomycetaceae</taxon>
        <taxon>Streptomyces</taxon>
    </lineage>
</organism>
<reference evidence="2" key="1">
    <citation type="journal article" date="2014" name="Int. J. Syst. Evol. Microbiol.">
        <title>Complete genome sequence of Corynebacterium casei LMG S-19264T (=DSM 44701T), isolated from a smear-ripened cheese.</title>
        <authorList>
            <consortium name="US DOE Joint Genome Institute (JGI-PGF)"/>
            <person name="Walter F."/>
            <person name="Albersmeier A."/>
            <person name="Kalinowski J."/>
            <person name="Ruckert C."/>
        </authorList>
    </citation>
    <scope>NUCLEOTIDE SEQUENCE</scope>
    <source>
        <strain evidence="2">JCM 4386</strain>
    </source>
</reference>
<dbReference type="Proteomes" id="UP000606194">
    <property type="component" value="Unassembled WGS sequence"/>
</dbReference>
<protein>
    <submittedName>
        <fullName evidence="2">Uncharacterized protein</fullName>
    </submittedName>
</protein>
<evidence type="ECO:0000313" key="3">
    <source>
        <dbReference type="Proteomes" id="UP000606194"/>
    </source>
</evidence>
<sequence>MGIVVRRVLAGHALIGPCADHRAVETVTRVAPDGARPLFPLDHGSTSAHVSARAPADLLTG</sequence>
<evidence type="ECO:0000256" key="1">
    <source>
        <dbReference type="SAM" id="MobiDB-lite"/>
    </source>
</evidence>